<name>A0A0A6U9Y4_ACTUT</name>
<accession>A0A0A6U9Y4</accession>
<organism evidence="2 3">
    <name type="scientific">Actinoplanes utahensis</name>
    <dbReference type="NCBI Taxonomy" id="1869"/>
    <lineage>
        <taxon>Bacteria</taxon>
        <taxon>Bacillati</taxon>
        <taxon>Actinomycetota</taxon>
        <taxon>Actinomycetes</taxon>
        <taxon>Micromonosporales</taxon>
        <taxon>Micromonosporaceae</taxon>
        <taxon>Actinoplanes</taxon>
    </lineage>
</organism>
<dbReference type="AlphaFoldDB" id="A0A0A6U9Y4"/>
<reference evidence="2 3" key="1">
    <citation type="submission" date="2014-10" db="EMBL/GenBank/DDBJ databases">
        <title>Draft genome sequence of Actinoplanes utahensis NRRL 12052.</title>
        <authorList>
            <person name="Velasco-Bucheli B."/>
            <person name="del Cerro C."/>
            <person name="Hormigo D."/>
            <person name="Garcia J.L."/>
            <person name="Acebal C."/>
            <person name="Arroyo M."/>
            <person name="de la Mata I."/>
        </authorList>
    </citation>
    <scope>NUCLEOTIDE SEQUENCE [LARGE SCALE GENOMIC DNA]</scope>
    <source>
        <strain evidence="2 3">NRRL 12052</strain>
    </source>
</reference>
<feature type="compositionally biased region" description="Basic and acidic residues" evidence="1">
    <location>
        <begin position="152"/>
        <end position="166"/>
    </location>
</feature>
<evidence type="ECO:0000313" key="2">
    <source>
        <dbReference type="EMBL" id="KHD72236.1"/>
    </source>
</evidence>
<proteinExistence type="predicted"/>
<dbReference type="EMBL" id="JRTT01000139">
    <property type="protein sequence ID" value="KHD72236.1"/>
    <property type="molecule type" value="Genomic_DNA"/>
</dbReference>
<feature type="region of interest" description="Disordered" evidence="1">
    <location>
        <begin position="150"/>
        <end position="179"/>
    </location>
</feature>
<comment type="caution">
    <text evidence="2">The sequence shown here is derived from an EMBL/GenBank/DDBJ whole genome shotgun (WGS) entry which is preliminary data.</text>
</comment>
<evidence type="ECO:0000256" key="1">
    <source>
        <dbReference type="SAM" id="MobiDB-lite"/>
    </source>
</evidence>
<protein>
    <submittedName>
        <fullName evidence="2">Uncharacterized protein</fullName>
    </submittedName>
</protein>
<evidence type="ECO:0000313" key="3">
    <source>
        <dbReference type="Proteomes" id="UP000054537"/>
    </source>
</evidence>
<sequence>MVLVFLYVAPSNPISERFEQPMNVWVRPFFQQGWGLFAPNPGGVNTQIFARTGWVTASGERQVSDWFDISATDRAGVTHQPYPSRTAQRMLRSAWSQYRKTHDGDDEPRSDQAAVWAKCLRNIAVQRVTPLSPHPFQAIRLWVVTQPVRPSSADKRVEPDPKDRGTRLLPWWNVTPDGN</sequence>
<dbReference type="InterPro" id="IPR043857">
    <property type="entry name" value="DUF5819"/>
</dbReference>
<dbReference type="Proteomes" id="UP000054537">
    <property type="component" value="Unassembled WGS sequence"/>
</dbReference>
<gene>
    <name evidence="2" type="ORF">MB27_41275</name>
</gene>
<dbReference type="Pfam" id="PF19136">
    <property type="entry name" value="DUF5819"/>
    <property type="match status" value="1"/>
</dbReference>
<dbReference type="eggNOG" id="ENOG5032WWB">
    <property type="taxonomic scope" value="Bacteria"/>
</dbReference>
<keyword evidence="3" id="KW-1185">Reference proteome</keyword>